<sequence>MLKWKRFCKENNINTKGKKLKWFEYITKEVTNEDKEKNKIATWNNNNDVIFA</sequence>
<reference evidence="1 2" key="2">
    <citation type="submission" date="2017-10" db="EMBL/GenBank/DDBJ databases">
        <title>Genome analyses suggest a sexual origin of heterokaryosis in a supposedly ancient asexual fungus.</title>
        <authorList>
            <person name="Corradi N."/>
            <person name="Sedzielewska K."/>
            <person name="Noel J."/>
            <person name="Charron P."/>
            <person name="Farinelli L."/>
            <person name="Marton T."/>
            <person name="Kruger M."/>
            <person name="Pelin A."/>
            <person name="Brachmann A."/>
            <person name="Corradi N."/>
        </authorList>
    </citation>
    <scope>NUCLEOTIDE SEQUENCE [LARGE SCALE GENOMIC DNA]</scope>
    <source>
        <strain evidence="1 2">A1</strain>
    </source>
</reference>
<reference evidence="1 2" key="1">
    <citation type="submission" date="2017-10" db="EMBL/GenBank/DDBJ databases">
        <title>Extensive intraspecific genome diversity in a model arbuscular mycorrhizal fungus.</title>
        <authorList>
            <person name="Chen E.C.H."/>
            <person name="Morin E."/>
            <person name="Baudet D."/>
            <person name="Noel J."/>
            <person name="Ndikumana S."/>
            <person name="Charron P."/>
            <person name="St-Onge C."/>
            <person name="Giorgi J."/>
            <person name="Grigoriev I.V."/>
            <person name="Roux C."/>
            <person name="Martin F.M."/>
            <person name="Corradi N."/>
        </authorList>
    </citation>
    <scope>NUCLEOTIDE SEQUENCE [LARGE SCALE GENOMIC DNA]</scope>
    <source>
        <strain evidence="1 2">A1</strain>
    </source>
</reference>
<dbReference type="EMBL" id="LLXH01002413">
    <property type="protein sequence ID" value="PKC55813.1"/>
    <property type="molecule type" value="Genomic_DNA"/>
</dbReference>
<dbReference type="VEuPathDB" id="FungiDB:RhiirA1_474978"/>
<dbReference type="Proteomes" id="UP000232688">
    <property type="component" value="Unassembled WGS sequence"/>
</dbReference>
<comment type="caution">
    <text evidence="1">The sequence shown here is derived from an EMBL/GenBank/DDBJ whole genome shotgun (WGS) entry which is preliminary data.</text>
</comment>
<evidence type="ECO:0000313" key="1">
    <source>
        <dbReference type="EMBL" id="PKC55813.1"/>
    </source>
</evidence>
<organism evidence="1 2">
    <name type="scientific">Rhizophagus irregularis</name>
    <dbReference type="NCBI Taxonomy" id="588596"/>
    <lineage>
        <taxon>Eukaryota</taxon>
        <taxon>Fungi</taxon>
        <taxon>Fungi incertae sedis</taxon>
        <taxon>Mucoromycota</taxon>
        <taxon>Glomeromycotina</taxon>
        <taxon>Glomeromycetes</taxon>
        <taxon>Glomerales</taxon>
        <taxon>Glomeraceae</taxon>
        <taxon>Rhizophagus</taxon>
    </lineage>
</organism>
<evidence type="ECO:0000313" key="2">
    <source>
        <dbReference type="Proteomes" id="UP000232688"/>
    </source>
</evidence>
<proteinExistence type="predicted"/>
<gene>
    <name evidence="1" type="ORF">RhiirA1_474978</name>
</gene>
<name>A0A2N0QXM0_9GLOM</name>
<protein>
    <submittedName>
        <fullName evidence="1">Uncharacterized protein</fullName>
    </submittedName>
</protein>
<accession>A0A2N0QXM0</accession>
<dbReference type="AlphaFoldDB" id="A0A2N0QXM0"/>